<dbReference type="Proteomes" id="UP000678679">
    <property type="component" value="Chromosome 1"/>
</dbReference>
<evidence type="ECO:0000313" key="1">
    <source>
        <dbReference type="EMBL" id="QWG02033.1"/>
    </source>
</evidence>
<dbReference type="AlphaFoldDB" id="A0AAX1N8A6"/>
<accession>A0AAX1N8A6</accession>
<keyword evidence="2" id="KW-1185">Reference proteome</keyword>
<dbReference type="EMBL" id="CP076132">
    <property type="protein sequence ID" value="QWG02033.1"/>
    <property type="molecule type" value="Genomic_DNA"/>
</dbReference>
<sequence>MKKSNIFLISLFSSVTLFIISGAIVSVARGKPEPNNNNFTISGPSYGYVLMSKTNYKLNAKAGEKFEFVVGLEKGEEKINLPFITQGDTLVLSPLPEELVSKVRYVEMKFPSKTMNFELKKAHIDIYNSSASSFNIKLDQSKMNIFSKEDHSLEYLNISVKNNSDFYSNTPLNHLKIEINNSSFKSYGSVKEVIGTANDTAKVYISQPGITDFKKDASSRVRFNYN</sequence>
<proteinExistence type="predicted"/>
<evidence type="ECO:0000313" key="2">
    <source>
        <dbReference type="Proteomes" id="UP000678679"/>
    </source>
</evidence>
<dbReference type="KEGG" id="fya:KMW28_00155"/>
<dbReference type="RefSeq" id="WP_169665749.1">
    <property type="nucleotide sequence ID" value="NZ_CP076132.1"/>
</dbReference>
<evidence type="ECO:0008006" key="3">
    <source>
        <dbReference type="Google" id="ProtNLM"/>
    </source>
</evidence>
<gene>
    <name evidence="1" type="ORF">KMW28_00155</name>
</gene>
<protein>
    <recommendedName>
        <fullName evidence="3">Auto-transporter adhesin head GIN domain-containing protein</fullName>
    </recommendedName>
</protein>
<reference evidence="1 2" key="1">
    <citation type="submission" date="2021-05" db="EMBL/GenBank/DDBJ databases">
        <title>Comparative genomic studies on the polysaccharide-degrading batcterial strains of the Flammeovirga genus.</title>
        <authorList>
            <person name="Zewei F."/>
            <person name="Zheng Z."/>
            <person name="Yu L."/>
            <person name="Ruyue G."/>
            <person name="Yanhong M."/>
            <person name="Yuanyuan C."/>
            <person name="Jingyan G."/>
            <person name="Wenjun H."/>
        </authorList>
    </citation>
    <scope>NUCLEOTIDE SEQUENCE [LARGE SCALE GENOMIC DNA]</scope>
    <source>
        <strain evidence="1 2">NBRC:100898</strain>
    </source>
</reference>
<organism evidence="1 2">
    <name type="scientific">Flammeovirga yaeyamensis</name>
    <dbReference type="NCBI Taxonomy" id="367791"/>
    <lineage>
        <taxon>Bacteria</taxon>
        <taxon>Pseudomonadati</taxon>
        <taxon>Bacteroidota</taxon>
        <taxon>Cytophagia</taxon>
        <taxon>Cytophagales</taxon>
        <taxon>Flammeovirgaceae</taxon>
        <taxon>Flammeovirga</taxon>
    </lineage>
</organism>
<name>A0AAX1N8A6_9BACT</name>